<name>A0A011NSU8_9PROT</name>
<dbReference type="Proteomes" id="UP000020218">
    <property type="component" value="Unassembled WGS sequence"/>
</dbReference>
<evidence type="ECO:0000313" key="1">
    <source>
        <dbReference type="EMBL" id="EXI67595.1"/>
    </source>
</evidence>
<evidence type="ECO:0000313" key="2">
    <source>
        <dbReference type="Proteomes" id="UP000020218"/>
    </source>
</evidence>
<gene>
    <name evidence="1" type="ORF">AW08_01856</name>
</gene>
<accession>A0A011NSU8</accession>
<dbReference type="PATRIC" id="fig|1454001.3.peg.1854"/>
<keyword evidence="2" id="KW-1185">Reference proteome</keyword>
<reference evidence="1" key="1">
    <citation type="submission" date="2014-02" db="EMBL/GenBank/DDBJ databases">
        <title>Expanding our view of genomic diversity in Candidatus Accumulibacter clades.</title>
        <authorList>
            <person name="Skennerton C.T."/>
            <person name="Barr J.J."/>
            <person name="Slater F.R."/>
            <person name="Bond P.L."/>
            <person name="Tyson G.W."/>
        </authorList>
    </citation>
    <scope>NUCLEOTIDE SEQUENCE [LARGE SCALE GENOMIC DNA]</scope>
</reference>
<proteinExistence type="predicted"/>
<dbReference type="AlphaFoldDB" id="A0A011NSU8"/>
<comment type="caution">
    <text evidence="1">The sequence shown here is derived from an EMBL/GenBank/DDBJ whole genome shotgun (WGS) entry which is preliminary data.</text>
</comment>
<protein>
    <submittedName>
        <fullName evidence="1">Uncharacterized protein</fullName>
    </submittedName>
</protein>
<sequence>MGLLDWLFGGDDAATGILVDPTVIEARIDQVVGIVNPRLKLVPGYRRRLAPAVEQAILYCRTIEAQIPRAIEATAAMWAESPTLRAVFASARDVPTVFSRSRSVQDFFDSKPDADQVWAALRFIRREEPRVVVAANGELMQRDVVRTAVSCVDKKVVLPSGCEHEARLEIRRRAFRFLVTEALRQIVSAEAAGKDLAIERSILIGRLMILRGQRAGLETVVGHGGRTAAQIEEVEASLARNEQALAACATPGDALEHAIERIQQVLTHGADHLRIETVQLRLDQMNLVVPEGPPAAAVDIALPLVVVRSAPVISLLPCSFPRRDLIGRRTLLDDAQRLVC</sequence>
<dbReference type="STRING" id="1454001.AW08_01856"/>
<dbReference type="EMBL" id="JFAX01000009">
    <property type="protein sequence ID" value="EXI67595.1"/>
    <property type="molecule type" value="Genomic_DNA"/>
</dbReference>
<organism evidence="1 2">
    <name type="scientific">Candidatus Accumulibacter adjunctus</name>
    <dbReference type="NCBI Taxonomy" id="1454001"/>
    <lineage>
        <taxon>Bacteria</taxon>
        <taxon>Pseudomonadati</taxon>
        <taxon>Pseudomonadota</taxon>
        <taxon>Betaproteobacteria</taxon>
        <taxon>Candidatus Accumulibacter</taxon>
    </lineage>
</organism>